<keyword evidence="4" id="KW-1185">Reference proteome</keyword>
<dbReference type="AlphaFoldDB" id="A0A835YH14"/>
<evidence type="ECO:0008006" key="5">
    <source>
        <dbReference type="Google" id="ProtNLM"/>
    </source>
</evidence>
<evidence type="ECO:0000256" key="2">
    <source>
        <dbReference type="SAM" id="SignalP"/>
    </source>
</evidence>
<dbReference type="Proteomes" id="UP000612055">
    <property type="component" value="Unassembled WGS sequence"/>
</dbReference>
<feature type="region of interest" description="Disordered" evidence="1">
    <location>
        <begin position="765"/>
        <end position="788"/>
    </location>
</feature>
<dbReference type="EMBL" id="JAEHOE010000003">
    <property type="protein sequence ID" value="KAG2500796.1"/>
    <property type="molecule type" value="Genomic_DNA"/>
</dbReference>
<evidence type="ECO:0000313" key="3">
    <source>
        <dbReference type="EMBL" id="KAG2500796.1"/>
    </source>
</evidence>
<evidence type="ECO:0000256" key="1">
    <source>
        <dbReference type="SAM" id="MobiDB-lite"/>
    </source>
</evidence>
<keyword evidence="2" id="KW-0732">Signal</keyword>
<feature type="signal peptide" evidence="2">
    <location>
        <begin position="1"/>
        <end position="21"/>
    </location>
</feature>
<name>A0A835YH14_9CHLO</name>
<feature type="chain" id="PRO_5032649609" description="Nucleotide-diphospho-sugar transferase domain-containing protein" evidence="2">
    <location>
        <begin position="22"/>
        <end position="788"/>
    </location>
</feature>
<protein>
    <recommendedName>
        <fullName evidence="5">Nucleotide-diphospho-sugar transferase domain-containing protein</fullName>
    </recommendedName>
</protein>
<gene>
    <name evidence="3" type="ORF">HYH03_001558</name>
</gene>
<organism evidence="3 4">
    <name type="scientific">Edaphochlamys debaryana</name>
    <dbReference type="NCBI Taxonomy" id="47281"/>
    <lineage>
        <taxon>Eukaryota</taxon>
        <taxon>Viridiplantae</taxon>
        <taxon>Chlorophyta</taxon>
        <taxon>core chlorophytes</taxon>
        <taxon>Chlorophyceae</taxon>
        <taxon>CS clade</taxon>
        <taxon>Chlamydomonadales</taxon>
        <taxon>Chlamydomonadales incertae sedis</taxon>
        <taxon>Edaphochlamys</taxon>
    </lineage>
</organism>
<reference evidence="3" key="1">
    <citation type="journal article" date="2020" name="bioRxiv">
        <title>Comparative genomics of Chlamydomonas.</title>
        <authorList>
            <person name="Craig R.J."/>
            <person name="Hasan A.R."/>
            <person name="Ness R.W."/>
            <person name="Keightley P.D."/>
        </authorList>
    </citation>
    <scope>NUCLEOTIDE SEQUENCE</scope>
    <source>
        <strain evidence="3">CCAP 11/70</strain>
    </source>
</reference>
<comment type="caution">
    <text evidence="3">The sequence shown here is derived from an EMBL/GenBank/DDBJ whole genome shotgun (WGS) entry which is preliminary data.</text>
</comment>
<accession>A0A835YH14</accession>
<sequence>MLSSLLLCALVAWLSLPGAKAQPVPGSAGTLACAESDMCSIGQVRPYTGDIHPPEALRACLDARTYKKELILLTDTRLNPLYQAFRSLLALGYEHAVALSVQERCDKSAATWPRLGCVWSSSKTASQFKYLMDRVAFLVRAARLGFNVLSLDSDVLPLADLYSLLRQPGLGPYQLAAMRDGNGWINCGVVYARNVRPDGPVAYVLAEIVDRLERWGESCIFMDVIKRPCGCWDQAVYSDTLLSAVAGRPVSYLCWMPPEEKEQVAWDDAHVKAMGRAEGGRLEVAAYANESRVEWPPQLRHGPPGFEARPFELWTATLRVPNTNGSWPQALGGEMFAPERGEVSRAFVELLKADGVPLWPDPENASLADAAAAIGTETFVYLPLWLGESWSHGGGLGHWNPGLLAPNESAPVGLAHFVHVPGGATNKMTVKMATGHWDWDVAHAVHPHRGVFFASTAHTPLPDVLAYSSEVENRAWASEAEFSAAALALLRLAMETGRAAAFPAPRCNLTWLGGDKNTRLPLYVNHGFLIPYSPPGKGFSDLRCLWSGYLFHGCQAARWSYPGGLLAPEFDHLQQLLTQDRTQAAAEHLRSLGFTEGAGAGAGGLGLGASAMTHVPTDLLQPPAGAAAWDVADLAAKLMQMYGGPGSGLLWNESIAAFNANHSHGGAGLNGSSGGGTGGGGARVGGDRPRVLVLSEVPKLAERRGPRHEVHHAWLERGEERHLFGCDWLRTGRAPHRRRALVEEGRAGHGGAGMGAEVEAAVGEAGGGESSQERRWLGGVAAAGRTLG</sequence>
<proteinExistence type="predicted"/>
<dbReference type="OrthoDB" id="531768at2759"/>
<evidence type="ECO:0000313" key="4">
    <source>
        <dbReference type="Proteomes" id="UP000612055"/>
    </source>
</evidence>